<dbReference type="InterPro" id="IPR017596">
    <property type="entry name" value="PdhA/BkdA"/>
</dbReference>
<evidence type="ECO:0000256" key="1">
    <source>
        <dbReference type="ARBA" id="ARBA00001964"/>
    </source>
</evidence>
<evidence type="ECO:0000256" key="9">
    <source>
        <dbReference type="ARBA" id="ARBA00051231"/>
    </source>
</evidence>
<gene>
    <name evidence="12" type="primary">pdhA</name>
    <name evidence="12" type="ORF">ACFPTR_07195</name>
</gene>
<comment type="function">
    <text evidence="8 10">The pyruvate dehydrogenase complex catalyzes the overall conversion of pyruvate to acetyl-CoA and CO(2). It contains multiple copies of three enzymatic components: pyruvate dehydrogenase (E1), dihydrolipoamide acetyltransferase (E2) and lipoamide dehydrogenase (E3).</text>
</comment>
<organism evidence="12 13">
    <name type="scientific">Aliibacillus thermotolerans</name>
    <dbReference type="NCBI Taxonomy" id="1834418"/>
    <lineage>
        <taxon>Bacteria</taxon>
        <taxon>Bacillati</taxon>
        <taxon>Bacillota</taxon>
        <taxon>Bacilli</taxon>
        <taxon>Bacillales</taxon>
        <taxon>Bacillaceae</taxon>
        <taxon>Aliibacillus</taxon>
    </lineage>
</organism>
<dbReference type="Gene3D" id="3.40.50.970">
    <property type="match status" value="1"/>
</dbReference>
<dbReference type="InterPro" id="IPR001017">
    <property type="entry name" value="DH_E1"/>
</dbReference>
<protein>
    <recommendedName>
        <fullName evidence="4 10">Pyruvate dehydrogenase E1 component subunit alpha</fullName>
        <ecNumber evidence="3 10">1.2.4.1</ecNumber>
    </recommendedName>
</protein>
<keyword evidence="6 10" id="KW-0786">Thiamine pyrophosphate</keyword>
<keyword evidence="5 10" id="KW-0560">Oxidoreductase</keyword>
<name>A0ABW0U8T8_9BACI</name>
<dbReference type="Proteomes" id="UP001596143">
    <property type="component" value="Unassembled WGS sequence"/>
</dbReference>
<keyword evidence="7 10" id="KW-0670">Pyruvate</keyword>
<dbReference type="SUPFAM" id="SSF52518">
    <property type="entry name" value="Thiamin diphosphate-binding fold (THDP-binding)"/>
    <property type="match status" value="1"/>
</dbReference>
<evidence type="ECO:0000256" key="5">
    <source>
        <dbReference type="ARBA" id="ARBA00023002"/>
    </source>
</evidence>
<comment type="caution">
    <text evidence="12">The sequence shown here is derived from an EMBL/GenBank/DDBJ whole genome shotgun (WGS) entry which is preliminary data.</text>
</comment>
<dbReference type="PANTHER" id="PTHR43380:SF1">
    <property type="entry name" value="2-OXOISOVALERATE DEHYDROGENASE SUBUNIT ALPHA, MITOCHONDRIAL"/>
    <property type="match status" value="1"/>
</dbReference>
<dbReference type="PANTHER" id="PTHR43380">
    <property type="entry name" value="2-OXOISOVALERATE DEHYDROGENASE SUBUNIT ALPHA, MITOCHONDRIAL"/>
    <property type="match status" value="1"/>
</dbReference>
<evidence type="ECO:0000256" key="10">
    <source>
        <dbReference type="RuleBase" id="RU366007"/>
    </source>
</evidence>
<evidence type="ECO:0000256" key="7">
    <source>
        <dbReference type="ARBA" id="ARBA00023317"/>
    </source>
</evidence>
<evidence type="ECO:0000256" key="3">
    <source>
        <dbReference type="ARBA" id="ARBA00012281"/>
    </source>
</evidence>
<dbReference type="InterPro" id="IPR029061">
    <property type="entry name" value="THDP-binding"/>
</dbReference>
<accession>A0ABW0U8T8</accession>
<reference evidence="13" key="1">
    <citation type="journal article" date="2019" name="Int. J. Syst. Evol. Microbiol.">
        <title>The Global Catalogue of Microorganisms (GCM) 10K type strain sequencing project: providing services to taxonomists for standard genome sequencing and annotation.</title>
        <authorList>
            <consortium name="The Broad Institute Genomics Platform"/>
            <consortium name="The Broad Institute Genome Sequencing Center for Infectious Disease"/>
            <person name="Wu L."/>
            <person name="Ma J."/>
        </authorList>
    </citation>
    <scope>NUCLEOTIDE SEQUENCE [LARGE SCALE GENOMIC DNA]</scope>
    <source>
        <strain evidence="13">CGMCC 1.15790</strain>
    </source>
</reference>
<dbReference type="InterPro" id="IPR050771">
    <property type="entry name" value="Alpha-ketoacid_DH_E1_comp"/>
</dbReference>
<dbReference type="Pfam" id="PF00676">
    <property type="entry name" value="E1_dh"/>
    <property type="match status" value="1"/>
</dbReference>
<keyword evidence="13" id="KW-1185">Reference proteome</keyword>
<feature type="domain" description="Dehydrogenase E1 component" evidence="11">
    <location>
        <begin position="43"/>
        <end position="333"/>
    </location>
</feature>
<evidence type="ECO:0000313" key="12">
    <source>
        <dbReference type="EMBL" id="MFC5628681.1"/>
    </source>
</evidence>
<dbReference type="EMBL" id="JBHSPF010000025">
    <property type="protein sequence ID" value="MFC5628681.1"/>
    <property type="molecule type" value="Genomic_DNA"/>
</dbReference>
<sequence>MAVDLRNFYEEAREEYYQVLTPDGKCRHDDHRIDKQVMMDMFKYMLTCRIFDEKALILQRQGRIGTYASFKGQEACQVGGVLPLRSTDWLFPTYRDHGAMYTHGQTWKQIFLYWMGHMDGSITPEDKKIIPPAVPIATQLLHAVGTAWADKLDGKDNVSLVYFGDGATSEGDFHEALNFAGVYQTPTVFLCQNNGYAISVPFEKQSASKTIAQRGKAYDIEGIRIDGNDIFAVYLTVKRAIEKARKGEGPTLIEAVTTRFGSHTTADDAKKYRDQQAIEKEWAKNEDPLARLRLYLKNNDLLTDSEEKQWTEEMRKEIDEQFKEAENYPRPTVQQMFEHVYKEKTWTIAKQEKEFLQHLGKGGRSS</sequence>
<evidence type="ECO:0000256" key="8">
    <source>
        <dbReference type="ARBA" id="ARBA00025211"/>
    </source>
</evidence>
<evidence type="ECO:0000313" key="13">
    <source>
        <dbReference type="Proteomes" id="UP001596143"/>
    </source>
</evidence>
<dbReference type="RefSeq" id="WP_270896066.1">
    <property type="nucleotide sequence ID" value="NZ_JBHSPF010000025.1"/>
</dbReference>
<comment type="subunit">
    <text evidence="2 10">Heterodimer of an alpha and a beta chain.</text>
</comment>
<dbReference type="CDD" id="cd02000">
    <property type="entry name" value="TPP_E1_PDC_ADC_BCADC"/>
    <property type="match status" value="1"/>
</dbReference>
<proteinExistence type="predicted"/>
<dbReference type="NCBIfam" id="TIGR03181">
    <property type="entry name" value="PDH_E1_alph_x"/>
    <property type="match status" value="1"/>
</dbReference>
<evidence type="ECO:0000256" key="4">
    <source>
        <dbReference type="ARBA" id="ARBA00014159"/>
    </source>
</evidence>
<comment type="cofactor">
    <cofactor evidence="1 10">
        <name>thiamine diphosphate</name>
        <dbReference type="ChEBI" id="CHEBI:58937"/>
    </cofactor>
</comment>
<dbReference type="EC" id="1.2.4.1" evidence="3 10"/>
<evidence type="ECO:0000259" key="11">
    <source>
        <dbReference type="Pfam" id="PF00676"/>
    </source>
</evidence>
<evidence type="ECO:0000256" key="6">
    <source>
        <dbReference type="ARBA" id="ARBA00023052"/>
    </source>
</evidence>
<comment type="catalytic activity">
    <reaction evidence="9 10">
        <text>N(6)-[(R)-lipoyl]-L-lysyl-[protein] + pyruvate + H(+) = N(6)-[(R)-S(8)-acetyldihydrolipoyl]-L-lysyl-[protein] + CO2</text>
        <dbReference type="Rhea" id="RHEA:19189"/>
        <dbReference type="Rhea" id="RHEA-COMP:10474"/>
        <dbReference type="Rhea" id="RHEA-COMP:10478"/>
        <dbReference type="ChEBI" id="CHEBI:15361"/>
        <dbReference type="ChEBI" id="CHEBI:15378"/>
        <dbReference type="ChEBI" id="CHEBI:16526"/>
        <dbReference type="ChEBI" id="CHEBI:83099"/>
        <dbReference type="ChEBI" id="CHEBI:83111"/>
        <dbReference type="EC" id="1.2.4.1"/>
    </reaction>
</comment>
<evidence type="ECO:0000256" key="2">
    <source>
        <dbReference type="ARBA" id="ARBA00011870"/>
    </source>
</evidence>